<reference evidence="1 2" key="1">
    <citation type="submission" date="2011-01" db="EMBL/GenBank/DDBJ databases">
        <authorList>
            <person name="Durkin A.S."/>
            <person name="Madupu R."/>
            <person name="Torralba M."/>
            <person name="Gillis M."/>
            <person name="Methe B."/>
            <person name="Sutton G."/>
            <person name="Nelson K.E."/>
        </authorList>
    </citation>
    <scope>NUCLEOTIDE SEQUENCE [LARGE SCALE GENOMIC DNA]</scope>
    <source>
        <strain evidence="1 2">ACS-065-V-Col13</strain>
    </source>
</reference>
<dbReference type="InterPro" id="IPR036388">
    <property type="entry name" value="WH-like_DNA-bd_sf"/>
</dbReference>
<dbReference type="EMBL" id="AEXM01000003">
    <property type="protein sequence ID" value="EGC82876.1"/>
    <property type="molecule type" value="Genomic_DNA"/>
</dbReference>
<dbReference type="RefSeq" id="WP_004833834.1">
    <property type="nucleotide sequence ID" value="NZ_AEXM01000003.1"/>
</dbReference>
<organism evidence="1 2">
    <name type="scientific">Anaerococcus prevotii ACS-065-V-Col13</name>
    <dbReference type="NCBI Taxonomy" id="879305"/>
    <lineage>
        <taxon>Bacteria</taxon>
        <taxon>Bacillati</taxon>
        <taxon>Bacillota</taxon>
        <taxon>Tissierellia</taxon>
        <taxon>Tissierellales</taxon>
        <taxon>Peptoniphilaceae</taxon>
        <taxon>Anaerococcus</taxon>
    </lineage>
</organism>
<gene>
    <name evidence="1" type="ORF">HMPREF9290_1009</name>
</gene>
<name>F0GTG5_9FIRM</name>
<dbReference type="Gene3D" id="1.10.10.10">
    <property type="entry name" value="Winged helix-like DNA-binding domain superfamily/Winged helix DNA-binding domain"/>
    <property type="match status" value="1"/>
</dbReference>
<dbReference type="STRING" id="879305.HMPREF9290_1009"/>
<dbReference type="eggNOG" id="COG1725">
    <property type="taxonomic scope" value="Bacteria"/>
</dbReference>
<dbReference type="AlphaFoldDB" id="F0GTG5"/>
<dbReference type="Proteomes" id="UP000005286">
    <property type="component" value="Unassembled WGS sequence"/>
</dbReference>
<evidence type="ECO:0000313" key="1">
    <source>
        <dbReference type="EMBL" id="EGC82876.1"/>
    </source>
</evidence>
<dbReference type="SUPFAM" id="SSF46785">
    <property type="entry name" value="Winged helix' DNA-binding domain"/>
    <property type="match status" value="1"/>
</dbReference>
<dbReference type="InterPro" id="IPR036390">
    <property type="entry name" value="WH_DNA-bd_sf"/>
</dbReference>
<proteinExistence type="predicted"/>
<comment type="caution">
    <text evidence="1">The sequence shown here is derived from an EMBL/GenBank/DDBJ whole genome shotgun (WGS) entry which is preliminary data.</text>
</comment>
<sequence length="116" mass="13713">MRYRSKQDEIRDFVATGIINGDFKDGDKLYAKRFFTSKFKVNPTYVENALTSMERAHMIEKRIDFYYFTVDDDLLSRLKDEFSNRFVNDFLDDLRSIGMDIDDAIKLLEMRNVANG</sequence>
<protein>
    <submittedName>
        <fullName evidence="1">Transcriptional regulator, GntR family</fullName>
    </submittedName>
</protein>
<evidence type="ECO:0000313" key="2">
    <source>
        <dbReference type="Proteomes" id="UP000005286"/>
    </source>
</evidence>
<accession>F0GTG5</accession>
<keyword evidence="2" id="KW-1185">Reference proteome</keyword>
<dbReference type="PATRIC" id="fig|879305.3.peg.96"/>